<dbReference type="GO" id="GO:0003677">
    <property type="term" value="F:DNA binding"/>
    <property type="evidence" value="ECO:0007669"/>
    <property type="project" value="UniProtKB-UniRule"/>
</dbReference>
<evidence type="ECO:0000256" key="2">
    <source>
        <dbReference type="PROSITE-ProRule" id="PRU00335"/>
    </source>
</evidence>
<dbReference type="OrthoDB" id="8982136at2"/>
<dbReference type="EMBL" id="SAWY01000038">
    <property type="protein sequence ID" value="TPH12930.1"/>
    <property type="molecule type" value="Genomic_DNA"/>
</dbReference>
<comment type="caution">
    <text evidence="4">The sequence shown here is derived from an EMBL/GenBank/DDBJ whole genome shotgun (WGS) entry which is preliminary data.</text>
</comment>
<feature type="DNA-binding region" description="H-T-H motif" evidence="2">
    <location>
        <begin position="48"/>
        <end position="67"/>
    </location>
</feature>
<keyword evidence="1 2" id="KW-0238">DNA-binding</keyword>
<keyword evidence="5" id="KW-1185">Reference proteome</keyword>
<sequence length="230" mass="26292">MTLLETENIIPSSLKSPIRRRTKGEKTKEKILDATIEVLAQKGIKGTTHRAIAVQADLQLSLTTYYFKDIQELIQQAFKHNSEQILSRSDSVLEQAFILLNSTDKTSLRKSSVKADLCEQLTDMTTVYLLDHIEKQAKSLAVEQLLFTEIQVSPVLRELARLHEQAQLLPFEHICGFFNKTDPELDAKLMRTIFTQLKYSLLAKQQSHEKNVEEVRKTANKIISWVIGIK</sequence>
<evidence type="ECO:0000313" key="5">
    <source>
        <dbReference type="Proteomes" id="UP000315303"/>
    </source>
</evidence>
<reference evidence="4 5" key="1">
    <citation type="submission" date="2019-01" db="EMBL/GenBank/DDBJ databases">
        <title>Litorilituus lipolytica sp. nov., isolated from intertidal sand of the Yellow Sea in China.</title>
        <authorList>
            <person name="Liu A."/>
        </authorList>
    </citation>
    <scope>NUCLEOTIDE SEQUENCE [LARGE SCALE GENOMIC DNA]</scope>
    <source>
        <strain evidence="4 5">RZ04</strain>
    </source>
</reference>
<gene>
    <name evidence="4" type="ORF">EPA86_16105</name>
</gene>
<dbReference type="InterPro" id="IPR009057">
    <property type="entry name" value="Homeodomain-like_sf"/>
</dbReference>
<evidence type="ECO:0000259" key="3">
    <source>
        <dbReference type="PROSITE" id="PS50977"/>
    </source>
</evidence>
<dbReference type="RefSeq" id="WP_140605406.1">
    <property type="nucleotide sequence ID" value="NZ_SAWY01000038.1"/>
</dbReference>
<dbReference type="Pfam" id="PF00440">
    <property type="entry name" value="TetR_N"/>
    <property type="match status" value="1"/>
</dbReference>
<dbReference type="SUPFAM" id="SSF46689">
    <property type="entry name" value="Homeodomain-like"/>
    <property type="match status" value="1"/>
</dbReference>
<evidence type="ECO:0000256" key="1">
    <source>
        <dbReference type="ARBA" id="ARBA00023125"/>
    </source>
</evidence>
<name>A0A502KMK2_9GAMM</name>
<evidence type="ECO:0000313" key="4">
    <source>
        <dbReference type="EMBL" id="TPH12930.1"/>
    </source>
</evidence>
<accession>A0A502KMK2</accession>
<dbReference type="PROSITE" id="PS50977">
    <property type="entry name" value="HTH_TETR_2"/>
    <property type="match status" value="1"/>
</dbReference>
<protein>
    <submittedName>
        <fullName evidence="4">TetR family transcriptional regulator</fullName>
    </submittedName>
</protein>
<organism evidence="4 5">
    <name type="scientific">Litorilituus lipolyticus</name>
    <dbReference type="NCBI Taxonomy" id="2491017"/>
    <lineage>
        <taxon>Bacteria</taxon>
        <taxon>Pseudomonadati</taxon>
        <taxon>Pseudomonadota</taxon>
        <taxon>Gammaproteobacteria</taxon>
        <taxon>Alteromonadales</taxon>
        <taxon>Colwelliaceae</taxon>
        <taxon>Litorilituus</taxon>
    </lineage>
</organism>
<dbReference type="Gene3D" id="1.10.357.10">
    <property type="entry name" value="Tetracycline Repressor, domain 2"/>
    <property type="match status" value="1"/>
</dbReference>
<feature type="domain" description="HTH tetR-type" evidence="3">
    <location>
        <begin position="25"/>
        <end position="85"/>
    </location>
</feature>
<proteinExistence type="predicted"/>
<dbReference type="InterPro" id="IPR001647">
    <property type="entry name" value="HTH_TetR"/>
</dbReference>
<dbReference type="AlphaFoldDB" id="A0A502KMK2"/>
<dbReference type="Proteomes" id="UP000315303">
    <property type="component" value="Unassembled WGS sequence"/>
</dbReference>